<name>A0A0D0DFB5_9AGAM</name>
<dbReference type="InParanoid" id="A0A0D0DFB5"/>
<protein>
    <submittedName>
        <fullName evidence="2">Uncharacterized protein</fullName>
    </submittedName>
</protein>
<proteinExistence type="predicted"/>
<evidence type="ECO:0000313" key="2">
    <source>
        <dbReference type="EMBL" id="KIK76375.1"/>
    </source>
</evidence>
<reference evidence="3" key="2">
    <citation type="submission" date="2015-01" db="EMBL/GenBank/DDBJ databases">
        <title>Evolutionary Origins and Diversification of the Mycorrhizal Mutualists.</title>
        <authorList>
            <consortium name="DOE Joint Genome Institute"/>
            <consortium name="Mycorrhizal Genomics Consortium"/>
            <person name="Kohler A."/>
            <person name="Kuo A."/>
            <person name="Nagy L.G."/>
            <person name="Floudas D."/>
            <person name="Copeland A."/>
            <person name="Barry K.W."/>
            <person name="Cichocki N."/>
            <person name="Veneault-Fourrey C."/>
            <person name="LaButti K."/>
            <person name="Lindquist E.A."/>
            <person name="Lipzen A."/>
            <person name="Lundell T."/>
            <person name="Morin E."/>
            <person name="Murat C."/>
            <person name="Riley R."/>
            <person name="Ohm R."/>
            <person name="Sun H."/>
            <person name="Tunlid A."/>
            <person name="Henrissat B."/>
            <person name="Grigoriev I.V."/>
            <person name="Hibbett D.S."/>
            <person name="Martin F."/>
        </authorList>
    </citation>
    <scope>NUCLEOTIDE SEQUENCE [LARGE SCALE GENOMIC DNA]</scope>
    <source>
        <strain evidence="3">Ve08.2h10</strain>
    </source>
</reference>
<organism evidence="2 3">
    <name type="scientific">Paxillus rubicundulus Ve08.2h10</name>
    <dbReference type="NCBI Taxonomy" id="930991"/>
    <lineage>
        <taxon>Eukaryota</taxon>
        <taxon>Fungi</taxon>
        <taxon>Dikarya</taxon>
        <taxon>Basidiomycota</taxon>
        <taxon>Agaricomycotina</taxon>
        <taxon>Agaricomycetes</taxon>
        <taxon>Agaricomycetidae</taxon>
        <taxon>Boletales</taxon>
        <taxon>Paxilineae</taxon>
        <taxon>Paxillaceae</taxon>
        <taxon>Paxillus</taxon>
    </lineage>
</organism>
<reference evidence="2 3" key="1">
    <citation type="submission" date="2014-04" db="EMBL/GenBank/DDBJ databases">
        <authorList>
            <consortium name="DOE Joint Genome Institute"/>
            <person name="Kuo A."/>
            <person name="Kohler A."/>
            <person name="Jargeat P."/>
            <person name="Nagy L.G."/>
            <person name="Floudas D."/>
            <person name="Copeland A."/>
            <person name="Barry K.W."/>
            <person name="Cichocki N."/>
            <person name="Veneault-Fourrey C."/>
            <person name="LaButti K."/>
            <person name="Lindquist E.A."/>
            <person name="Lipzen A."/>
            <person name="Lundell T."/>
            <person name="Morin E."/>
            <person name="Murat C."/>
            <person name="Sun H."/>
            <person name="Tunlid A."/>
            <person name="Henrissat B."/>
            <person name="Grigoriev I.V."/>
            <person name="Hibbett D.S."/>
            <person name="Martin F."/>
            <person name="Nordberg H.P."/>
            <person name="Cantor M.N."/>
            <person name="Hua S.X."/>
        </authorList>
    </citation>
    <scope>NUCLEOTIDE SEQUENCE [LARGE SCALE GENOMIC DNA]</scope>
    <source>
        <strain evidence="2 3">Ve08.2h10</strain>
    </source>
</reference>
<keyword evidence="3" id="KW-1185">Reference proteome</keyword>
<accession>A0A0D0DFB5</accession>
<gene>
    <name evidence="2" type="ORF">PAXRUDRAFT_170147</name>
</gene>
<dbReference type="HOGENOM" id="CLU_1360815_0_0_1"/>
<evidence type="ECO:0000256" key="1">
    <source>
        <dbReference type="SAM" id="MobiDB-lite"/>
    </source>
</evidence>
<dbReference type="OrthoDB" id="2711795at2759"/>
<sequence>MVTPTILLPPPVVLAPLPAILWQSAPPAPSPSVQPPSEDITQSSAPPIAVLSATRTPSSRPDIVTTPKADMQDPGPAGAPEALPVNIGAAEAGQRPRAISPMDNMQATPRVTTLEVNTRSTIAMGSAVQEQHVAVPISATQVDAQVDAVEAEGVVEPSTLPALPVQLPAPFPEHRATTLLALMMAYDDEEQMEVDN</sequence>
<dbReference type="AlphaFoldDB" id="A0A0D0DFB5"/>
<feature type="region of interest" description="Disordered" evidence="1">
    <location>
        <begin position="24"/>
        <end position="83"/>
    </location>
</feature>
<dbReference type="EMBL" id="KN827526">
    <property type="protein sequence ID" value="KIK76375.1"/>
    <property type="molecule type" value="Genomic_DNA"/>
</dbReference>
<evidence type="ECO:0000313" key="3">
    <source>
        <dbReference type="Proteomes" id="UP000054538"/>
    </source>
</evidence>
<dbReference type="Proteomes" id="UP000054538">
    <property type="component" value="Unassembled WGS sequence"/>
</dbReference>